<dbReference type="GO" id="GO:0005737">
    <property type="term" value="C:cytoplasm"/>
    <property type="evidence" value="ECO:0007669"/>
    <property type="project" value="TreeGrafter"/>
</dbReference>
<dbReference type="EMBL" id="ML991866">
    <property type="protein sequence ID" value="KAF2229367.1"/>
    <property type="molecule type" value="Genomic_DNA"/>
</dbReference>
<evidence type="ECO:0000256" key="3">
    <source>
        <dbReference type="ARBA" id="ARBA00023211"/>
    </source>
</evidence>
<dbReference type="AlphaFoldDB" id="A0A6A6GUL0"/>
<evidence type="ECO:0000256" key="4">
    <source>
        <dbReference type="PROSITE-ProRule" id="PRU00742"/>
    </source>
</evidence>
<feature type="non-terminal residue" evidence="5">
    <location>
        <position position="1"/>
    </location>
</feature>
<dbReference type="Pfam" id="PF00491">
    <property type="entry name" value="Arginase"/>
    <property type="match status" value="1"/>
</dbReference>
<sequence>ISSKVINIINVPSDIGSIYAGKSRAPAAFQSKGLQKKLREAGHHVKEFSALSDASAGWVASTREPNGARNEVRTVEACKLVSDRIATILAYGISPAFQIILAGECLYCPAILSAYWRSLNGTSKRVGIIYVDADCDLHTPTEPNSSGNIAGMTLTHLTLRDGALDSMKTFCRQDGTGVVDNSNIVLFGLNINSEANKRDHLGYLFDNNFRVVTSQSVQRAPVESAQAALRWLEERVDYIVVHLDVDVIDPGQFPLCNVSNWTGLGFEETMAAVKVFLKSKKSLALSIAEVNPDHDPGLEMTGRLVDEIVDGLSSSK</sequence>
<dbReference type="PIRSF" id="PIRSF036979">
    <property type="entry name" value="Arginase"/>
    <property type="match status" value="1"/>
</dbReference>
<evidence type="ECO:0000256" key="1">
    <source>
        <dbReference type="ARBA" id="ARBA00022723"/>
    </source>
</evidence>
<dbReference type="InterPro" id="IPR023696">
    <property type="entry name" value="Ureohydrolase_dom_sf"/>
</dbReference>
<evidence type="ECO:0000313" key="5">
    <source>
        <dbReference type="EMBL" id="KAF2229367.1"/>
    </source>
</evidence>
<dbReference type="OrthoDB" id="9992747at2759"/>
<dbReference type="InterPro" id="IPR006035">
    <property type="entry name" value="Ureohydrolase"/>
</dbReference>
<dbReference type="GO" id="GO:0004053">
    <property type="term" value="F:arginase activity"/>
    <property type="evidence" value="ECO:0007669"/>
    <property type="project" value="TreeGrafter"/>
</dbReference>
<reference evidence="5" key="1">
    <citation type="journal article" date="2020" name="Stud. Mycol.">
        <title>101 Dothideomycetes genomes: a test case for predicting lifestyles and emergence of pathogens.</title>
        <authorList>
            <person name="Haridas S."/>
            <person name="Albert R."/>
            <person name="Binder M."/>
            <person name="Bloem J."/>
            <person name="Labutti K."/>
            <person name="Salamov A."/>
            <person name="Andreopoulos B."/>
            <person name="Baker S."/>
            <person name="Barry K."/>
            <person name="Bills G."/>
            <person name="Bluhm B."/>
            <person name="Cannon C."/>
            <person name="Castanera R."/>
            <person name="Culley D."/>
            <person name="Daum C."/>
            <person name="Ezra D."/>
            <person name="Gonzalez J."/>
            <person name="Henrissat B."/>
            <person name="Kuo A."/>
            <person name="Liang C."/>
            <person name="Lipzen A."/>
            <person name="Lutzoni F."/>
            <person name="Magnuson J."/>
            <person name="Mondo S."/>
            <person name="Nolan M."/>
            <person name="Ohm R."/>
            <person name="Pangilinan J."/>
            <person name="Park H.-J."/>
            <person name="Ramirez L."/>
            <person name="Alfaro M."/>
            <person name="Sun H."/>
            <person name="Tritt A."/>
            <person name="Yoshinaga Y."/>
            <person name="Zwiers L.-H."/>
            <person name="Turgeon B."/>
            <person name="Goodwin S."/>
            <person name="Spatafora J."/>
            <person name="Crous P."/>
            <person name="Grigoriev I."/>
        </authorList>
    </citation>
    <scope>NUCLEOTIDE SEQUENCE</scope>
    <source>
        <strain evidence="5">Tuck. ex Michener</strain>
    </source>
</reference>
<protein>
    <submittedName>
        <fullName evidence="5">Arginase/deacetylase</fullName>
    </submittedName>
</protein>
<name>A0A6A6GUL0_VIRVR</name>
<dbReference type="PROSITE" id="PS51409">
    <property type="entry name" value="ARGINASE_2"/>
    <property type="match status" value="1"/>
</dbReference>
<proteinExistence type="inferred from homology"/>
<gene>
    <name evidence="5" type="ORF">EV356DRAFT_455984</name>
</gene>
<evidence type="ECO:0000313" key="6">
    <source>
        <dbReference type="Proteomes" id="UP000800092"/>
    </source>
</evidence>
<keyword evidence="1" id="KW-0479">Metal-binding</keyword>
<dbReference type="SUPFAM" id="SSF52768">
    <property type="entry name" value="Arginase/deacetylase"/>
    <property type="match status" value="1"/>
</dbReference>
<dbReference type="PANTHER" id="PTHR43782">
    <property type="entry name" value="ARGINASE"/>
    <property type="match status" value="1"/>
</dbReference>
<accession>A0A6A6GUL0</accession>
<organism evidence="5 6">
    <name type="scientific">Viridothelium virens</name>
    <name type="common">Speckled blister lichen</name>
    <name type="synonym">Trypethelium virens</name>
    <dbReference type="NCBI Taxonomy" id="1048519"/>
    <lineage>
        <taxon>Eukaryota</taxon>
        <taxon>Fungi</taxon>
        <taxon>Dikarya</taxon>
        <taxon>Ascomycota</taxon>
        <taxon>Pezizomycotina</taxon>
        <taxon>Dothideomycetes</taxon>
        <taxon>Dothideomycetes incertae sedis</taxon>
        <taxon>Trypetheliales</taxon>
        <taxon>Trypetheliaceae</taxon>
        <taxon>Viridothelium</taxon>
    </lineage>
</organism>
<dbReference type="Proteomes" id="UP000800092">
    <property type="component" value="Unassembled WGS sequence"/>
</dbReference>
<keyword evidence="6" id="KW-1185">Reference proteome</keyword>
<keyword evidence="3" id="KW-0464">Manganese</keyword>
<comment type="similarity">
    <text evidence="4">Belongs to the arginase family.</text>
</comment>
<evidence type="ECO:0000256" key="2">
    <source>
        <dbReference type="ARBA" id="ARBA00022801"/>
    </source>
</evidence>
<keyword evidence="2" id="KW-0378">Hydrolase</keyword>
<dbReference type="PANTHER" id="PTHR43782:SF3">
    <property type="entry name" value="ARGINASE"/>
    <property type="match status" value="1"/>
</dbReference>
<dbReference type="Gene3D" id="3.40.800.10">
    <property type="entry name" value="Ureohydrolase domain"/>
    <property type="match status" value="1"/>
</dbReference>
<dbReference type="GO" id="GO:0030145">
    <property type="term" value="F:manganese ion binding"/>
    <property type="evidence" value="ECO:0007669"/>
    <property type="project" value="TreeGrafter"/>
</dbReference>